<dbReference type="Pfam" id="PF13519">
    <property type="entry name" value="VWA_2"/>
    <property type="match status" value="1"/>
</dbReference>
<dbReference type="InterPro" id="IPR036465">
    <property type="entry name" value="vWFA_dom_sf"/>
</dbReference>
<accession>A0A6C2UVC3</accession>
<dbReference type="InterPro" id="IPR050768">
    <property type="entry name" value="UPF0353/GerABKA_families"/>
</dbReference>
<dbReference type="AlphaFoldDB" id="A0A6C2UVC3"/>
<sequence length="334" mass="37309">MIKWGNQDMLLWLTALLPLLLLTGLMIRRRTKLLSRMAEQGLWSTLLPRHSAKRQRLKNVVRVLALGLAIVALSRPQWGFKWEEVKQRGLSIIVALDTSKSMLAQDIKPNRLQQAKWGVRDLLNELRGDRIGLVAFAGDAFLQCPATIDYAAFVMMLDDIYAGIVPVGGTDIFQALETSIESFEKAEESQADKVIILISDGEGHTGDPLALLPKLKKEGIRIFAIGVGTKKGELIQTSDGFVKDKAGNVVKSSLNEGMLERLAFETGGFYVRSAPGDFGLERVYQQGIAELQREEREARMSKSWVERFQWFIAAALLLLLIEALILPIKGRSHR</sequence>
<dbReference type="PANTHER" id="PTHR22550">
    <property type="entry name" value="SPORE GERMINATION PROTEIN"/>
    <property type="match status" value="1"/>
</dbReference>
<reference evidence="7 8" key="1">
    <citation type="submission" date="2019-04" db="EMBL/GenBank/DDBJ databases">
        <authorList>
            <person name="Van Vliet M D."/>
        </authorList>
    </citation>
    <scope>NUCLEOTIDE SEQUENCE [LARGE SCALE GENOMIC DNA]</scope>
    <source>
        <strain evidence="7 8">F21</strain>
    </source>
</reference>
<feature type="transmembrane region" description="Helical" evidence="5">
    <location>
        <begin position="59"/>
        <end position="78"/>
    </location>
</feature>
<dbReference type="Gene3D" id="3.40.50.410">
    <property type="entry name" value="von Willebrand factor, type A domain"/>
    <property type="match status" value="1"/>
</dbReference>
<evidence type="ECO:0000256" key="1">
    <source>
        <dbReference type="ARBA" id="ARBA00022475"/>
    </source>
</evidence>
<dbReference type="Proteomes" id="UP000346198">
    <property type="component" value="Unassembled WGS sequence"/>
</dbReference>
<dbReference type="PANTHER" id="PTHR22550:SF5">
    <property type="entry name" value="LEUCINE ZIPPER PROTEIN 4"/>
    <property type="match status" value="1"/>
</dbReference>
<protein>
    <recommendedName>
        <fullName evidence="6">VWFA domain-containing protein</fullName>
    </recommendedName>
</protein>
<dbReference type="InterPro" id="IPR002035">
    <property type="entry name" value="VWF_A"/>
</dbReference>
<evidence type="ECO:0000256" key="4">
    <source>
        <dbReference type="ARBA" id="ARBA00023136"/>
    </source>
</evidence>
<keyword evidence="3 5" id="KW-1133">Transmembrane helix</keyword>
<keyword evidence="2 5" id="KW-0812">Transmembrane</keyword>
<proteinExistence type="predicted"/>
<dbReference type="PROSITE" id="PS50234">
    <property type="entry name" value="VWFA"/>
    <property type="match status" value="1"/>
</dbReference>
<feature type="transmembrane region" description="Helical" evidence="5">
    <location>
        <begin position="6"/>
        <end position="27"/>
    </location>
</feature>
<organism evidence="7 8">
    <name type="scientific">Pontiella sulfatireligans</name>
    <dbReference type="NCBI Taxonomy" id="2750658"/>
    <lineage>
        <taxon>Bacteria</taxon>
        <taxon>Pseudomonadati</taxon>
        <taxon>Kiritimatiellota</taxon>
        <taxon>Kiritimatiellia</taxon>
        <taxon>Kiritimatiellales</taxon>
        <taxon>Pontiellaceae</taxon>
        <taxon>Pontiella</taxon>
    </lineage>
</organism>
<keyword evidence="1" id="KW-1003">Cell membrane</keyword>
<dbReference type="SUPFAM" id="SSF53300">
    <property type="entry name" value="vWA-like"/>
    <property type="match status" value="1"/>
</dbReference>
<name>A0A6C2UVC3_9BACT</name>
<feature type="transmembrane region" description="Helical" evidence="5">
    <location>
        <begin position="308"/>
        <end position="328"/>
    </location>
</feature>
<keyword evidence="4 5" id="KW-0472">Membrane</keyword>
<evidence type="ECO:0000259" key="6">
    <source>
        <dbReference type="PROSITE" id="PS50234"/>
    </source>
</evidence>
<evidence type="ECO:0000256" key="2">
    <source>
        <dbReference type="ARBA" id="ARBA00022692"/>
    </source>
</evidence>
<dbReference type="RefSeq" id="WP_136064440.1">
    <property type="nucleotide sequence ID" value="NZ_CAAHFH010000002.1"/>
</dbReference>
<dbReference type="SMART" id="SM00327">
    <property type="entry name" value="VWA"/>
    <property type="match status" value="1"/>
</dbReference>
<dbReference type="EMBL" id="CAAHFH010000002">
    <property type="protein sequence ID" value="VGO22796.1"/>
    <property type="molecule type" value="Genomic_DNA"/>
</dbReference>
<feature type="domain" description="VWFA" evidence="6">
    <location>
        <begin position="91"/>
        <end position="228"/>
    </location>
</feature>
<evidence type="ECO:0000313" key="7">
    <source>
        <dbReference type="EMBL" id="VGO22796.1"/>
    </source>
</evidence>
<evidence type="ECO:0000256" key="5">
    <source>
        <dbReference type="SAM" id="Phobius"/>
    </source>
</evidence>
<evidence type="ECO:0000256" key="3">
    <source>
        <dbReference type="ARBA" id="ARBA00022989"/>
    </source>
</evidence>
<keyword evidence="8" id="KW-1185">Reference proteome</keyword>
<evidence type="ECO:0000313" key="8">
    <source>
        <dbReference type="Proteomes" id="UP000346198"/>
    </source>
</evidence>
<gene>
    <name evidence="7" type="ORF">SCARR_04893</name>
</gene>